<dbReference type="OrthoDB" id="360192at2"/>
<dbReference type="KEGG" id="mas:Mahau_0499"/>
<dbReference type="eggNOG" id="COG2426">
    <property type="taxonomic scope" value="Bacteria"/>
</dbReference>
<evidence type="ECO:0000313" key="3">
    <source>
        <dbReference type="Proteomes" id="UP000008457"/>
    </source>
</evidence>
<sequence>MEGVSVDLSRIFDILGEELVVMLSAMLPVWELKGAIPMARAFGMDSLKAFVLCYIGSGIPVPLLLMFLRPVMDYLDRTKLFSRFSQWLKQRSLNKSSVVRRYSLLGLFVFAAIPLPTTGVWTGSIIATLLRLPLLPAMAAILAGNAVAGFLIVFVLHWV</sequence>
<keyword evidence="1" id="KW-0472">Membrane</keyword>
<dbReference type="PANTHER" id="PTHR36007">
    <property type="entry name" value="TRANSPORT PROTEIN-RELATED"/>
    <property type="match status" value="1"/>
</dbReference>
<feature type="transmembrane region" description="Helical" evidence="1">
    <location>
        <begin position="49"/>
        <end position="68"/>
    </location>
</feature>
<keyword evidence="1" id="KW-1133">Transmembrane helix</keyword>
<evidence type="ECO:0000313" key="2">
    <source>
        <dbReference type="EMBL" id="AEE95712.1"/>
    </source>
</evidence>
<organism evidence="2 3">
    <name type="scientific">Mahella australiensis (strain DSM 15567 / CIP 107919 / 50-1 BON)</name>
    <dbReference type="NCBI Taxonomy" id="697281"/>
    <lineage>
        <taxon>Bacteria</taxon>
        <taxon>Bacillati</taxon>
        <taxon>Bacillota</taxon>
        <taxon>Clostridia</taxon>
        <taxon>Thermoanaerobacterales</taxon>
        <taxon>Thermoanaerobacterales Family IV. Incertae Sedis</taxon>
        <taxon>Mahella</taxon>
    </lineage>
</organism>
<dbReference type="STRING" id="697281.Mahau_0499"/>
<protein>
    <submittedName>
        <fullName evidence="2">Small multi-drug export protein</fullName>
    </submittedName>
</protein>
<reference evidence="3" key="1">
    <citation type="submission" date="2010-11" db="EMBL/GenBank/DDBJ databases">
        <title>The complete genome of Mahella australiensis DSM 15567.</title>
        <authorList>
            <consortium name="US DOE Joint Genome Institute (JGI-PGF)"/>
            <person name="Lucas S."/>
            <person name="Copeland A."/>
            <person name="Lapidus A."/>
            <person name="Bruce D."/>
            <person name="Goodwin L."/>
            <person name="Pitluck S."/>
            <person name="Kyrpides N."/>
            <person name="Mavromatis K."/>
            <person name="Pagani I."/>
            <person name="Ivanova N."/>
            <person name="Teshima H."/>
            <person name="Brettin T."/>
            <person name="Detter J.C."/>
            <person name="Han C."/>
            <person name="Tapia R."/>
            <person name="Land M."/>
            <person name="Hauser L."/>
            <person name="Markowitz V."/>
            <person name="Cheng J.-F."/>
            <person name="Hugenholtz P."/>
            <person name="Woyke T."/>
            <person name="Wu D."/>
            <person name="Spring S."/>
            <person name="Pukall R."/>
            <person name="Steenblock K."/>
            <person name="Schneider S."/>
            <person name="Klenk H.-P."/>
            <person name="Eisen J.A."/>
        </authorList>
    </citation>
    <scope>NUCLEOTIDE SEQUENCE [LARGE SCALE GENOMIC DNA]</scope>
    <source>
        <strain evidence="3">DSM 15567 / CIP 107919 / 50-1 BON</strain>
    </source>
</reference>
<dbReference type="AlphaFoldDB" id="F3ZYW7"/>
<proteinExistence type="predicted"/>
<dbReference type="PANTHER" id="PTHR36007:SF2">
    <property type="entry name" value="TRANSPORT PROTEIN-RELATED"/>
    <property type="match status" value="1"/>
</dbReference>
<dbReference type="Proteomes" id="UP000008457">
    <property type="component" value="Chromosome"/>
</dbReference>
<dbReference type="EMBL" id="CP002360">
    <property type="protein sequence ID" value="AEE95712.1"/>
    <property type="molecule type" value="Genomic_DNA"/>
</dbReference>
<feature type="transmembrane region" description="Helical" evidence="1">
    <location>
        <begin position="134"/>
        <end position="156"/>
    </location>
</feature>
<keyword evidence="3" id="KW-1185">Reference proteome</keyword>
<feature type="transmembrane region" description="Helical" evidence="1">
    <location>
        <begin position="102"/>
        <end position="122"/>
    </location>
</feature>
<reference evidence="2 3" key="2">
    <citation type="journal article" date="2011" name="Stand. Genomic Sci.">
        <title>Complete genome sequence of Mahella australiensis type strain (50-1 BON).</title>
        <authorList>
            <person name="Sikorski J."/>
            <person name="Teshima H."/>
            <person name="Nolan M."/>
            <person name="Lucas S."/>
            <person name="Hammon N."/>
            <person name="Deshpande S."/>
            <person name="Cheng J.F."/>
            <person name="Pitluck S."/>
            <person name="Liolios K."/>
            <person name="Pagani I."/>
            <person name="Ivanova N."/>
            <person name="Huntemann M."/>
            <person name="Mavromatis K."/>
            <person name="Ovchinikova G."/>
            <person name="Pati A."/>
            <person name="Tapia R."/>
            <person name="Han C."/>
            <person name="Goodwin L."/>
            <person name="Chen A."/>
            <person name="Palaniappan K."/>
            <person name="Land M."/>
            <person name="Hauser L."/>
            <person name="Ngatchou-Djao O.D."/>
            <person name="Rohde M."/>
            <person name="Pukall R."/>
            <person name="Spring S."/>
            <person name="Abt B."/>
            <person name="Goker M."/>
            <person name="Detter J.C."/>
            <person name="Woyke T."/>
            <person name="Bristow J."/>
            <person name="Markowitz V."/>
            <person name="Hugenholtz P."/>
            <person name="Eisen J.A."/>
            <person name="Kyrpides N.C."/>
            <person name="Klenk H.P."/>
            <person name="Lapidus A."/>
        </authorList>
    </citation>
    <scope>NUCLEOTIDE SEQUENCE [LARGE SCALE GENOMIC DNA]</scope>
    <source>
        <strain evidence="3">DSM 15567 / CIP 107919 / 50-1 BON</strain>
    </source>
</reference>
<dbReference type="InterPro" id="IPR009577">
    <property type="entry name" value="Sm_multidrug_ex"/>
</dbReference>
<gene>
    <name evidence="2" type="ordered locus">Mahau_0499</name>
</gene>
<dbReference type="Pfam" id="PF06695">
    <property type="entry name" value="Sm_multidrug_ex"/>
    <property type="match status" value="1"/>
</dbReference>
<keyword evidence="1" id="KW-0812">Transmembrane</keyword>
<name>F3ZYW7_MAHA5</name>
<dbReference type="HOGENOM" id="CLU_075669_1_0_9"/>
<dbReference type="RefSeq" id="WP_013780145.1">
    <property type="nucleotide sequence ID" value="NC_015520.1"/>
</dbReference>
<accession>F3ZYW7</accession>
<evidence type="ECO:0000256" key="1">
    <source>
        <dbReference type="SAM" id="Phobius"/>
    </source>
</evidence>